<evidence type="ECO:0000313" key="2">
    <source>
        <dbReference type="EMBL" id="SLN63177.1"/>
    </source>
</evidence>
<sequence length="77" mass="8711">MKSLSLVFGALLVIGAWALLQIGKGVTFTYGEYEEWNKAFLEDYYACCLMTDLQTVAPIALLGIVLLLFSAWRFTRR</sequence>
<evidence type="ECO:0000313" key="3">
    <source>
        <dbReference type="Proteomes" id="UP000193061"/>
    </source>
</evidence>
<keyword evidence="1" id="KW-0812">Transmembrane</keyword>
<proteinExistence type="predicted"/>
<protein>
    <submittedName>
        <fullName evidence="2">Uncharacterized protein</fullName>
    </submittedName>
</protein>
<feature type="transmembrane region" description="Helical" evidence="1">
    <location>
        <begin position="55"/>
        <end position="74"/>
    </location>
</feature>
<dbReference type="EMBL" id="FWFX01000012">
    <property type="protein sequence ID" value="SLN63177.1"/>
    <property type="molecule type" value="Genomic_DNA"/>
</dbReference>
<evidence type="ECO:0000256" key="1">
    <source>
        <dbReference type="SAM" id="Phobius"/>
    </source>
</evidence>
<reference evidence="2 3" key="1">
    <citation type="submission" date="2017-03" db="EMBL/GenBank/DDBJ databases">
        <authorList>
            <person name="Afonso C.L."/>
            <person name="Miller P.J."/>
            <person name="Scott M.A."/>
            <person name="Spackman E."/>
            <person name="Goraichik I."/>
            <person name="Dimitrov K.M."/>
            <person name="Suarez D.L."/>
            <person name="Swayne D.E."/>
        </authorList>
    </citation>
    <scope>NUCLEOTIDE SEQUENCE [LARGE SCALE GENOMIC DNA]</scope>
    <source>
        <strain evidence="2 3">CECT 7450</strain>
    </source>
</reference>
<gene>
    <name evidence="2" type="ORF">ROA7450_03302</name>
</gene>
<keyword evidence="1" id="KW-0472">Membrane</keyword>
<name>A0A1X6ZVT4_9RHOB</name>
<keyword evidence="1" id="KW-1133">Transmembrane helix</keyword>
<dbReference type="AlphaFoldDB" id="A0A1X6ZVT4"/>
<dbReference type="Proteomes" id="UP000193061">
    <property type="component" value="Unassembled WGS sequence"/>
</dbReference>
<keyword evidence="3" id="KW-1185">Reference proteome</keyword>
<dbReference type="RefSeq" id="WP_085806989.1">
    <property type="nucleotide sequence ID" value="NZ_FWFX01000012.1"/>
</dbReference>
<organism evidence="2 3">
    <name type="scientific">Roseovarius albus</name>
    <dbReference type="NCBI Taxonomy" id="1247867"/>
    <lineage>
        <taxon>Bacteria</taxon>
        <taxon>Pseudomonadati</taxon>
        <taxon>Pseudomonadota</taxon>
        <taxon>Alphaproteobacteria</taxon>
        <taxon>Rhodobacterales</taxon>
        <taxon>Roseobacteraceae</taxon>
        <taxon>Roseovarius</taxon>
    </lineage>
</organism>
<accession>A0A1X6ZVT4</accession>